<feature type="region of interest" description="Disordered" evidence="1">
    <location>
        <begin position="33"/>
        <end position="52"/>
    </location>
</feature>
<protein>
    <submittedName>
        <fullName evidence="2">Uncharacterized protein</fullName>
    </submittedName>
</protein>
<feature type="compositionally biased region" description="Basic and acidic residues" evidence="1">
    <location>
        <begin position="41"/>
        <end position="52"/>
    </location>
</feature>
<reference evidence="2 3" key="2">
    <citation type="journal article" date="2012" name="J. Bacteriol.">
        <title>Genome Sequence of Edwardsiella ictaluri 93-146, a Strain Associated with a Natural Channel Catfish Outbreak of Enteric Septicemia of Catfish.</title>
        <authorList>
            <person name="Williams M.L."/>
            <person name="Gillaspy A.F."/>
            <person name="Dyer D.W."/>
            <person name="Thune R.L."/>
            <person name="Waldbieser G.C."/>
            <person name="Schuster S.C."/>
            <person name="Gipson J."/>
            <person name="Zaitshik J."/>
            <person name="Landry C."/>
            <person name="Banes M.M."/>
            <person name="Lawrence M.L."/>
        </authorList>
    </citation>
    <scope>NUCLEOTIDE SEQUENCE [LARGE SCALE GENOMIC DNA]</scope>
    <source>
        <strain evidence="2 3">93-146</strain>
    </source>
</reference>
<dbReference type="HOGENOM" id="CLU_3079340_0_0_6"/>
<dbReference type="EMBL" id="CP001600">
    <property type="protein sequence ID" value="ACR70857.1"/>
    <property type="molecule type" value="Genomic_DNA"/>
</dbReference>
<evidence type="ECO:0000313" key="3">
    <source>
        <dbReference type="Proteomes" id="UP000001485"/>
    </source>
</evidence>
<gene>
    <name evidence="2" type="ordered locus">NT01EI_3730</name>
</gene>
<dbReference type="AlphaFoldDB" id="C5BB15"/>
<accession>C5BB15</accession>
<evidence type="ECO:0000256" key="1">
    <source>
        <dbReference type="SAM" id="MobiDB-lite"/>
    </source>
</evidence>
<proteinExistence type="predicted"/>
<name>C5BB15_EDWI9</name>
<evidence type="ECO:0000313" key="2">
    <source>
        <dbReference type="EMBL" id="ACR70857.1"/>
    </source>
</evidence>
<organism evidence="2 3">
    <name type="scientific">Edwardsiella ictaluri (strain 93-146)</name>
    <dbReference type="NCBI Taxonomy" id="634503"/>
    <lineage>
        <taxon>Bacteria</taxon>
        <taxon>Pseudomonadati</taxon>
        <taxon>Pseudomonadota</taxon>
        <taxon>Gammaproteobacteria</taxon>
        <taxon>Enterobacterales</taxon>
        <taxon>Hafniaceae</taxon>
        <taxon>Edwardsiella</taxon>
    </lineage>
</organism>
<sequence>MIILWFIILKWCDFVGESHYPEERLGVCCGQNKKRRRVETRRRDKATAGRST</sequence>
<reference evidence="3" key="1">
    <citation type="submission" date="2009-03" db="EMBL/GenBank/DDBJ databases">
        <title>Complete genome sequence of Edwardsiella ictaluri 93-146.</title>
        <authorList>
            <person name="Williams M.L."/>
            <person name="Gillaspy A.F."/>
            <person name="Dyer D.W."/>
            <person name="Thune R.L."/>
            <person name="Waldbieser G.C."/>
            <person name="Schuster S.C."/>
            <person name="Gipson J."/>
            <person name="Zaitshik J."/>
            <person name="Landry C."/>
            <person name="Lawrence M.L."/>
        </authorList>
    </citation>
    <scope>NUCLEOTIDE SEQUENCE [LARGE SCALE GENOMIC DNA]</scope>
    <source>
        <strain evidence="3">93-146</strain>
    </source>
</reference>
<dbReference type="KEGG" id="eic:NT01EI_3730"/>
<dbReference type="Proteomes" id="UP000001485">
    <property type="component" value="Chromosome"/>
</dbReference>